<evidence type="ECO:0000256" key="3">
    <source>
        <dbReference type="ARBA" id="ARBA00023180"/>
    </source>
</evidence>
<name>A0AAW0L4D7_QUESU</name>
<dbReference type="InterPro" id="IPR036426">
    <property type="entry name" value="Bulb-type_lectin_dom_sf"/>
</dbReference>
<evidence type="ECO:0000259" key="5">
    <source>
        <dbReference type="PROSITE" id="PS50927"/>
    </source>
</evidence>
<comment type="caution">
    <text evidence="6">The sequence shown here is derived from an EMBL/GenBank/DDBJ whole genome shotgun (WGS) entry which is preliminary data.</text>
</comment>
<organism evidence="6 7">
    <name type="scientific">Quercus suber</name>
    <name type="common">Cork oak</name>
    <dbReference type="NCBI Taxonomy" id="58331"/>
    <lineage>
        <taxon>Eukaryota</taxon>
        <taxon>Viridiplantae</taxon>
        <taxon>Streptophyta</taxon>
        <taxon>Embryophyta</taxon>
        <taxon>Tracheophyta</taxon>
        <taxon>Spermatophyta</taxon>
        <taxon>Magnoliopsida</taxon>
        <taxon>eudicotyledons</taxon>
        <taxon>Gunneridae</taxon>
        <taxon>Pentapetalae</taxon>
        <taxon>rosids</taxon>
        <taxon>fabids</taxon>
        <taxon>Fagales</taxon>
        <taxon>Fagaceae</taxon>
        <taxon>Quercus</taxon>
    </lineage>
</organism>
<dbReference type="EMBL" id="PKMF04000170">
    <property type="protein sequence ID" value="KAK7845441.1"/>
    <property type="molecule type" value="Genomic_DNA"/>
</dbReference>
<evidence type="ECO:0000313" key="7">
    <source>
        <dbReference type="Proteomes" id="UP000237347"/>
    </source>
</evidence>
<evidence type="ECO:0000256" key="1">
    <source>
        <dbReference type="ARBA" id="ARBA00022729"/>
    </source>
</evidence>
<protein>
    <submittedName>
        <fullName evidence="6">G-type lectin s-receptor-like serine/threonine-protein kinase</fullName>
    </submittedName>
</protein>
<dbReference type="PROSITE" id="PS50927">
    <property type="entry name" value="BULB_LECTIN"/>
    <property type="match status" value="1"/>
</dbReference>
<feature type="domain" description="Bulb-type lectin" evidence="5">
    <location>
        <begin position="22"/>
        <end position="136"/>
    </location>
</feature>
<evidence type="ECO:0000256" key="2">
    <source>
        <dbReference type="ARBA" id="ARBA00023157"/>
    </source>
</evidence>
<dbReference type="PANTHER" id="PTHR47976">
    <property type="entry name" value="G-TYPE LECTIN S-RECEPTOR-LIKE SERINE/THREONINE-PROTEIN KINASE SD2-5"/>
    <property type="match status" value="1"/>
</dbReference>
<dbReference type="Gene3D" id="2.90.10.10">
    <property type="entry name" value="Bulb-type lectin domain"/>
    <property type="match status" value="2"/>
</dbReference>
<keyword evidence="1 4" id="KW-0732">Signal</keyword>
<accession>A0AAW0L4D7</accession>
<sequence length="263" mass="28924">MATIFLFLLLSAIFTAKARPGQSNIEPGSFITATPSPSSLYGFGFYKQGNGYAIGICIEGIPQKTVVWTTNRDNPPVPKEAILNFTSNGQLVLQSAQGTQTSIANSPGGATSASMLDSSNFVFFDHPTDTHLPNQHLSIEKTQTIQLVIFALNATRWISCDVPVGTPYTIDYGYWNYKTPGQANNVRLNLDDHGHLYLDSGNGMTGIMDLNLGDNPTKVLLYLLRIDVDGILRLYSHNMDQNGYKKNFTAESCKASLHIPWRQ</sequence>
<feature type="chain" id="PRO_5043497311" evidence="4">
    <location>
        <begin position="19"/>
        <end position="263"/>
    </location>
</feature>
<feature type="signal peptide" evidence="4">
    <location>
        <begin position="1"/>
        <end position="18"/>
    </location>
</feature>
<keyword evidence="7" id="KW-1185">Reference proteome</keyword>
<dbReference type="SUPFAM" id="SSF51110">
    <property type="entry name" value="alpha-D-mannose-specific plant lectins"/>
    <property type="match status" value="1"/>
</dbReference>
<dbReference type="AlphaFoldDB" id="A0AAW0L4D7"/>
<keyword evidence="3" id="KW-0325">Glycoprotein</keyword>
<evidence type="ECO:0000256" key="4">
    <source>
        <dbReference type="SAM" id="SignalP"/>
    </source>
</evidence>
<dbReference type="PANTHER" id="PTHR47976:SF7">
    <property type="entry name" value="RECEPTOR-LIKE SERINE_THREONINE-PROTEIN KINASE"/>
    <property type="match status" value="1"/>
</dbReference>
<dbReference type="InterPro" id="IPR001480">
    <property type="entry name" value="Bulb-type_lectin_dom"/>
</dbReference>
<gene>
    <name evidence="6" type="ORF">CFP56_009297</name>
</gene>
<dbReference type="GO" id="GO:0016301">
    <property type="term" value="F:kinase activity"/>
    <property type="evidence" value="ECO:0007669"/>
    <property type="project" value="UniProtKB-KW"/>
</dbReference>
<dbReference type="SMART" id="SM00108">
    <property type="entry name" value="B_lectin"/>
    <property type="match status" value="1"/>
</dbReference>
<dbReference type="Pfam" id="PF01453">
    <property type="entry name" value="B_lectin"/>
    <property type="match status" value="1"/>
</dbReference>
<dbReference type="Proteomes" id="UP000237347">
    <property type="component" value="Unassembled WGS sequence"/>
</dbReference>
<reference evidence="6 7" key="1">
    <citation type="journal article" date="2018" name="Sci. Data">
        <title>The draft genome sequence of cork oak.</title>
        <authorList>
            <person name="Ramos A.M."/>
            <person name="Usie A."/>
            <person name="Barbosa P."/>
            <person name="Barros P.M."/>
            <person name="Capote T."/>
            <person name="Chaves I."/>
            <person name="Simoes F."/>
            <person name="Abreu I."/>
            <person name="Carrasquinho I."/>
            <person name="Faro C."/>
            <person name="Guimaraes J.B."/>
            <person name="Mendonca D."/>
            <person name="Nobrega F."/>
            <person name="Rodrigues L."/>
            <person name="Saibo N.J.M."/>
            <person name="Varela M.C."/>
            <person name="Egas C."/>
            <person name="Matos J."/>
            <person name="Miguel C.M."/>
            <person name="Oliveira M.M."/>
            <person name="Ricardo C.P."/>
            <person name="Goncalves S."/>
        </authorList>
    </citation>
    <scope>NUCLEOTIDE SEQUENCE [LARGE SCALE GENOMIC DNA]</scope>
    <source>
        <strain evidence="7">cv. HL8</strain>
    </source>
</reference>
<proteinExistence type="predicted"/>
<dbReference type="InterPro" id="IPR051343">
    <property type="entry name" value="G-type_lectin_kinases/EP1-like"/>
</dbReference>
<evidence type="ECO:0000313" key="6">
    <source>
        <dbReference type="EMBL" id="KAK7845441.1"/>
    </source>
</evidence>
<keyword evidence="2" id="KW-1015">Disulfide bond</keyword>